<gene>
    <name evidence="1" type="ORF">NP493_446g03002</name>
</gene>
<organism evidence="1 2">
    <name type="scientific">Ridgeia piscesae</name>
    <name type="common">Tubeworm</name>
    <dbReference type="NCBI Taxonomy" id="27915"/>
    <lineage>
        <taxon>Eukaryota</taxon>
        <taxon>Metazoa</taxon>
        <taxon>Spiralia</taxon>
        <taxon>Lophotrochozoa</taxon>
        <taxon>Annelida</taxon>
        <taxon>Polychaeta</taxon>
        <taxon>Sedentaria</taxon>
        <taxon>Canalipalpata</taxon>
        <taxon>Sabellida</taxon>
        <taxon>Siboglinidae</taxon>
        <taxon>Ridgeia</taxon>
    </lineage>
</organism>
<dbReference type="Gene3D" id="2.60.120.200">
    <property type="match status" value="1"/>
</dbReference>
<evidence type="ECO:0000313" key="1">
    <source>
        <dbReference type="EMBL" id="KAK2180368.1"/>
    </source>
</evidence>
<dbReference type="Proteomes" id="UP001209878">
    <property type="component" value="Unassembled WGS sequence"/>
</dbReference>
<sequence length="146" mass="16284">MNTWFANNHVSAFTVSLFFKLANDDPVISALVANGDCEEDCGFSLCTNGNCAGARLRTDVTSSGWHHIAMVYDGSQVKLYVDNNVIGTAAISGTIDTLVWYMVNNHVPLYIGFYNDTNYFEGRMDDVSGTRVDKYFIVRLKEHLHS</sequence>
<protein>
    <recommendedName>
        <fullName evidence="3">LamG domain-containing protein</fullName>
    </recommendedName>
</protein>
<evidence type="ECO:0008006" key="3">
    <source>
        <dbReference type="Google" id="ProtNLM"/>
    </source>
</evidence>
<dbReference type="AlphaFoldDB" id="A0AAD9NTR8"/>
<evidence type="ECO:0000313" key="2">
    <source>
        <dbReference type="Proteomes" id="UP001209878"/>
    </source>
</evidence>
<reference evidence="1" key="1">
    <citation type="journal article" date="2023" name="Mol. Biol. Evol.">
        <title>Third-Generation Sequencing Reveals the Adaptive Role of the Epigenome in Three Deep-Sea Polychaetes.</title>
        <authorList>
            <person name="Perez M."/>
            <person name="Aroh O."/>
            <person name="Sun Y."/>
            <person name="Lan Y."/>
            <person name="Juniper S.K."/>
            <person name="Young C.R."/>
            <person name="Angers B."/>
            <person name="Qian P.Y."/>
        </authorList>
    </citation>
    <scope>NUCLEOTIDE SEQUENCE</scope>
    <source>
        <strain evidence="1">R07B-5</strain>
    </source>
</reference>
<name>A0AAD9NTR8_RIDPI</name>
<proteinExistence type="predicted"/>
<dbReference type="EMBL" id="JAODUO010000446">
    <property type="protein sequence ID" value="KAK2180368.1"/>
    <property type="molecule type" value="Genomic_DNA"/>
</dbReference>
<comment type="caution">
    <text evidence="1">The sequence shown here is derived from an EMBL/GenBank/DDBJ whole genome shotgun (WGS) entry which is preliminary data.</text>
</comment>
<dbReference type="InterPro" id="IPR013320">
    <property type="entry name" value="ConA-like_dom_sf"/>
</dbReference>
<accession>A0AAD9NTR8</accession>
<dbReference type="SUPFAM" id="SSF49899">
    <property type="entry name" value="Concanavalin A-like lectins/glucanases"/>
    <property type="match status" value="1"/>
</dbReference>
<keyword evidence="2" id="KW-1185">Reference proteome</keyword>
<dbReference type="Pfam" id="PF13385">
    <property type="entry name" value="Laminin_G_3"/>
    <property type="match status" value="1"/>
</dbReference>